<evidence type="ECO:0000256" key="4">
    <source>
        <dbReference type="PROSITE-ProRule" id="PRU00473"/>
    </source>
</evidence>
<keyword evidence="2 4" id="KW-0472">Membrane</keyword>
<feature type="chain" id="PRO_5031301987" evidence="6">
    <location>
        <begin position="20"/>
        <end position="330"/>
    </location>
</feature>
<dbReference type="SUPFAM" id="SSF103088">
    <property type="entry name" value="OmpA-like"/>
    <property type="match status" value="1"/>
</dbReference>
<evidence type="ECO:0000313" key="9">
    <source>
        <dbReference type="Proteomes" id="UP000078446"/>
    </source>
</evidence>
<dbReference type="CDD" id="cd07185">
    <property type="entry name" value="OmpA_C-like"/>
    <property type="match status" value="1"/>
</dbReference>
<dbReference type="Gene3D" id="3.30.1330.60">
    <property type="entry name" value="OmpA-like domain"/>
    <property type="match status" value="1"/>
</dbReference>
<evidence type="ECO:0000256" key="6">
    <source>
        <dbReference type="SAM" id="SignalP"/>
    </source>
</evidence>
<dbReference type="RefSeq" id="WP_064617209.1">
    <property type="nucleotide sequence ID" value="NZ_LXHE01000002.1"/>
</dbReference>
<dbReference type="InterPro" id="IPR050330">
    <property type="entry name" value="Bact_OuterMem_StrucFunc"/>
</dbReference>
<dbReference type="InterPro" id="IPR036737">
    <property type="entry name" value="OmpA-like_sf"/>
</dbReference>
<dbReference type="InterPro" id="IPR006664">
    <property type="entry name" value="OMP_bac"/>
</dbReference>
<dbReference type="PROSITE" id="PS51257">
    <property type="entry name" value="PROKAR_LIPOPROTEIN"/>
    <property type="match status" value="1"/>
</dbReference>
<evidence type="ECO:0000256" key="3">
    <source>
        <dbReference type="ARBA" id="ARBA00023237"/>
    </source>
</evidence>
<dbReference type="PANTHER" id="PTHR30329">
    <property type="entry name" value="STATOR ELEMENT OF FLAGELLAR MOTOR COMPLEX"/>
    <property type="match status" value="1"/>
</dbReference>
<keyword evidence="3" id="KW-0998">Cell outer membrane</keyword>
<gene>
    <name evidence="8" type="ORF">AO382_0072</name>
</gene>
<evidence type="ECO:0000256" key="2">
    <source>
        <dbReference type="ARBA" id="ARBA00023136"/>
    </source>
</evidence>
<proteinExistence type="predicted"/>
<dbReference type="PANTHER" id="PTHR30329:SF21">
    <property type="entry name" value="LIPOPROTEIN YIAD-RELATED"/>
    <property type="match status" value="1"/>
</dbReference>
<dbReference type="PRINTS" id="PR01021">
    <property type="entry name" value="OMPADOMAIN"/>
</dbReference>
<protein>
    <submittedName>
        <fullName evidence="8">Major porin and structural outer membrane porin OprF</fullName>
    </submittedName>
</protein>
<dbReference type="EMBL" id="LXHE01000002">
    <property type="protein sequence ID" value="OAV01706.1"/>
    <property type="molecule type" value="Genomic_DNA"/>
</dbReference>
<feature type="domain" description="OmpA-like" evidence="7">
    <location>
        <begin position="212"/>
        <end position="330"/>
    </location>
</feature>
<accession>A0A7Z0UZP8</accession>
<evidence type="ECO:0000256" key="1">
    <source>
        <dbReference type="ARBA" id="ARBA00004442"/>
    </source>
</evidence>
<reference evidence="8 9" key="1">
    <citation type="journal article" date="2016" name="Genome Biol. Evol.">
        <title>Comparative Genomic Analyses of the Moraxella catarrhalis Serosensitive and Seroresistant Lineages Demonstrate Their Independent Evolution.</title>
        <authorList>
            <person name="Earl J.P."/>
            <person name="de Vries S.P."/>
            <person name="Ahmed A."/>
            <person name="Powell E."/>
            <person name="Schultz M.P."/>
            <person name="Hermans P.W."/>
            <person name="Hill D.J."/>
            <person name="Zhou Z."/>
            <person name="Constantinidou C.I."/>
            <person name="Hu F.Z."/>
            <person name="Bootsma H.J."/>
            <person name="Ehrlich G.D."/>
        </authorList>
    </citation>
    <scope>NUCLEOTIDE SEQUENCE [LARGE SCALE GENOMIC DNA]</scope>
    <source>
        <strain evidence="8 9">Z7574</strain>
    </source>
</reference>
<dbReference type="InterPro" id="IPR006665">
    <property type="entry name" value="OmpA-like"/>
</dbReference>
<comment type="caution">
    <text evidence="8">The sequence shown here is derived from an EMBL/GenBank/DDBJ whole genome shotgun (WGS) entry which is preliminary data.</text>
</comment>
<keyword evidence="6" id="KW-0732">Signal</keyword>
<feature type="region of interest" description="Disordered" evidence="5">
    <location>
        <begin position="293"/>
        <end position="318"/>
    </location>
</feature>
<dbReference type="AlphaFoldDB" id="A0A7Z0UZP8"/>
<evidence type="ECO:0000259" key="7">
    <source>
        <dbReference type="PROSITE" id="PS51123"/>
    </source>
</evidence>
<comment type="subcellular location">
    <subcellularLocation>
        <location evidence="1">Cell outer membrane</location>
    </subcellularLocation>
</comment>
<dbReference type="Proteomes" id="UP000078446">
    <property type="component" value="Unassembled WGS sequence"/>
</dbReference>
<feature type="signal peptide" evidence="6">
    <location>
        <begin position="1"/>
        <end position="19"/>
    </location>
</feature>
<evidence type="ECO:0000256" key="5">
    <source>
        <dbReference type="SAM" id="MobiDB-lite"/>
    </source>
</evidence>
<dbReference type="PROSITE" id="PS51123">
    <property type="entry name" value="OMPA_2"/>
    <property type="match status" value="1"/>
</dbReference>
<evidence type="ECO:0000313" key="8">
    <source>
        <dbReference type="EMBL" id="OAV01706.1"/>
    </source>
</evidence>
<dbReference type="GO" id="GO:0009279">
    <property type="term" value="C:cell outer membrane"/>
    <property type="evidence" value="ECO:0007669"/>
    <property type="project" value="UniProtKB-SubCell"/>
</dbReference>
<organism evidence="8 9">
    <name type="scientific">Moraxella catarrhalis</name>
    <name type="common">Branhamella catarrhalis</name>
    <dbReference type="NCBI Taxonomy" id="480"/>
    <lineage>
        <taxon>Bacteria</taxon>
        <taxon>Pseudomonadati</taxon>
        <taxon>Pseudomonadota</taxon>
        <taxon>Gammaproteobacteria</taxon>
        <taxon>Moraxellales</taxon>
        <taxon>Moraxellaceae</taxon>
        <taxon>Moraxella</taxon>
    </lineage>
</organism>
<dbReference type="Pfam" id="PF00691">
    <property type="entry name" value="OmpA"/>
    <property type="match status" value="1"/>
</dbReference>
<sequence>MFKKTFLTAIVASTLMLSACQSTKPVTSAPAVVPTWTKSASADDGLFNPQLSDRTANLIFVRPQMNNLPDPNTSTNIILNDRFLVSLQDNHYSQAIVCAGDVALSAVATSLKINQPSQTAQINIAPGQTQVFAVITDSKGTPVFAELSEQDMAHALNGTFRQSHQISRFYVNENDCPPPVQEPVVAVPVPVPVPKPVTPPPAPAPEPEAEYYVETRPNLRLNILFDFDKSNIKPQYQGEITKAAEFLAQYPDAQAIIEGHTDSRGAENYNQKLSERRADAVKRALIAKHGINPNRISSQGFGESRPVATNDTDEGRQQNRRVILVIPNGQ</sequence>
<name>A0A7Z0UZP8_MORCA</name>